<dbReference type="OrthoDB" id="9801841at2"/>
<evidence type="ECO:0000256" key="1">
    <source>
        <dbReference type="ARBA" id="ARBA00022679"/>
    </source>
</evidence>
<protein>
    <submittedName>
        <fullName evidence="6">Serine/threonine protein kinase</fullName>
    </submittedName>
</protein>
<dbReference type="Gene3D" id="1.10.510.10">
    <property type="entry name" value="Transferase(Phosphotransferase) domain 1"/>
    <property type="match status" value="1"/>
</dbReference>
<reference evidence="6 7" key="1">
    <citation type="submission" date="2019-03" db="EMBL/GenBank/DDBJ databases">
        <title>Genomic Encyclopedia of Type Strains, Phase IV (KMG-IV): sequencing the most valuable type-strain genomes for metagenomic binning, comparative biology and taxonomic classification.</title>
        <authorList>
            <person name="Goeker M."/>
        </authorList>
    </citation>
    <scope>NUCLEOTIDE SEQUENCE [LARGE SCALE GENOMIC DNA]</scope>
    <source>
        <strain evidence="6 7">DSM 103923</strain>
    </source>
</reference>
<dbReference type="SUPFAM" id="SSF56112">
    <property type="entry name" value="Protein kinase-like (PK-like)"/>
    <property type="match status" value="1"/>
</dbReference>
<accession>A0A4R3JWQ3</accession>
<sequence>MAAQSTDALIDPLPAGFRLDAYTIESKLAGGGFGLVYLAHDEQGQPVALKEYAPAGVVARQADGSVQPQSESDQGAFRYGMRCFFEEGRALANLNHPNVLRVLNFFRANNTVYLAMRHEQGDTLHRLIHAEPTALLEPFITAIFIQLLNGLREVHARKLLHLDIKPANIFIRTDGSPVLIDFGSARQGMAHGPAAIAPMYTPGFAAPELYKERDRLGPWTDIYAIGASLYVCLAKTTPPPADQRLQGDTMTPAVQGFAGLYSEGLLQLIDGCLRLSDMERPQSVFAVQKRLVELARESAETRPNLLGILRSRMGWR</sequence>
<dbReference type="GO" id="GO:0004674">
    <property type="term" value="F:protein serine/threonine kinase activity"/>
    <property type="evidence" value="ECO:0007669"/>
    <property type="project" value="UniProtKB-KW"/>
</dbReference>
<organism evidence="6 7">
    <name type="scientific">Sulfuritortus calidifontis</name>
    <dbReference type="NCBI Taxonomy" id="1914471"/>
    <lineage>
        <taxon>Bacteria</taxon>
        <taxon>Pseudomonadati</taxon>
        <taxon>Pseudomonadota</taxon>
        <taxon>Betaproteobacteria</taxon>
        <taxon>Nitrosomonadales</taxon>
        <taxon>Thiobacillaceae</taxon>
        <taxon>Sulfuritortus</taxon>
    </lineage>
</organism>
<name>A0A4R3JWQ3_9PROT</name>
<keyword evidence="6" id="KW-0723">Serine/threonine-protein kinase</keyword>
<dbReference type="InterPro" id="IPR000719">
    <property type="entry name" value="Prot_kinase_dom"/>
</dbReference>
<dbReference type="EMBL" id="SLZY01000004">
    <property type="protein sequence ID" value="TCS72693.1"/>
    <property type="molecule type" value="Genomic_DNA"/>
</dbReference>
<evidence type="ECO:0000313" key="6">
    <source>
        <dbReference type="EMBL" id="TCS72693.1"/>
    </source>
</evidence>
<dbReference type="InterPro" id="IPR011009">
    <property type="entry name" value="Kinase-like_dom_sf"/>
</dbReference>
<dbReference type="InterPro" id="IPR008271">
    <property type="entry name" value="Ser/Thr_kinase_AS"/>
</dbReference>
<dbReference type="PROSITE" id="PS50011">
    <property type="entry name" value="PROTEIN_KINASE_DOM"/>
    <property type="match status" value="1"/>
</dbReference>
<evidence type="ECO:0000256" key="4">
    <source>
        <dbReference type="ARBA" id="ARBA00022840"/>
    </source>
</evidence>
<keyword evidence="7" id="KW-1185">Reference proteome</keyword>
<evidence type="ECO:0000256" key="3">
    <source>
        <dbReference type="ARBA" id="ARBA00022777"/>
    </source>
</evidence>
<feature type="domain" description="Protein kinase" evidence="5">
    <location>
        <begin position="22"/>
        <end position="292"/>
    </location>
</feature>
<proteinExistence type="predicted"/>
<dbReference type="PANTHER" id="PTHR43289:SF34">
    <property type="entry name" value="SERINE_THREONINE-PROTEIN KINASE YBDM-RELATED"/>
    <property type="match status" value="1"/>
</dbReference>
<dbReference type="PANTHER" id="PTHR43289">
    <property type="entry name" value="MITOGEN-ACTIVATED PROTEIN KINASE KINASE KINASE 20-RELATED"/>
    <property type="match status" value="1"/>
</dbReference>
<dbReference type="Proteomes" id="UP000295135">
    <property type="component" value="Unassembled WGS sequence"/>
</dbReference>
<evidence type="ECO:0000259" key="5">
    <source>
        <dbReference type="PROSITE" id="PS50011"/>
    </source>
</evidence>
<dbReference type="CDD" id="cd14014">
    <property type="entry name" value="STKc_PknB_like"/>
    <property type="match status" value="1"/>
</dbReference>
<keyword evidence="3 6" id="KW-0418">Kinase</keyword>
<evidence type="ECO:0000313" key="7">
    <source>
        <dbReference type="Proteomes" id="UP000295135"/>
    </source>
</evidence>
<gene>
    <name evidence="6" type="ORF">EDC61_104107</name>
</gene>
<dbReference type="GO" id="GO:0005524">
    <property type="term" value="F:ATP binding"/>
    <property type="evidence" value="ECO:0007669"/>
    <property type="project" value="UniProtKB-KW"/>
</dbReference>
<dbReference type="PROSITE" id="PS00108">
    <property type="entry name" value="PROTEIN_KINASE_ST"/>
    <property type="match status" value="1"/>
</dbReference>
<dbReference type="Pfam" id="PF00069">
    <property type="entry name" value="Pkinase"/>
    <property type="match status" value="1"/>
</dbReference>
<keyword evidence="4" id="KW-0067">ATP-binding</keyword>
<dbReference type="AlphaFoldDB" id="A0A4R3JWQ3"/>
<dbReference type="RefSeq" id="WP_126462633.1">
    <property type="nucleotide sequence ID" value="NZ_AP018721.1"/>
</dbReference>
<comment type="caution">
    <text evidence="6">The sequence shown here is derived from an EMBL/GenBank/DDBJ whole genome shotgun (WGS) entry which is preliminary data.</text>
</comment>
<keyword evidence="1" id="KW-0808">Transferase</keyword>
<evidence type="ECO:0000256" key="2">
    <source>
        <dbReference type="ARBA" id="ARBA00022741"/>
    </source>
</evidence>
<dbReference type="SMART" id="SM00220">
    <property type="entry name" value="S_TKc"/>
    <property type="match status" value="1"/>
</dbReference>
<keyword evidence="2" id="KW-0547">Nucleotide-binding</keyword>